<dbReference type="SUPFAM" id="SSF47370">
    <property type="entry name" value="Bromodomain"/>
    <property type="match status" value="2"/>
</dbReference>
<dbReference type="Gene3D" id="1.20.920.10">
    <property type="entry name" value="Bromodomain-like"/>
    <property type="match status" value="2"/>
</dbReference>
<keyword evidence="1 2" id="KW-0103">Bromodomain</keyword>
<protein>
    <submittedName>
        <fullName evidence="5">G6395 protein</fullName>
    </submittedName>
</protein>
<keyword evidence="6" id="KW-1185">Reference proteome</keyword>
<evidence type="ECO:0000259" key="4">
    <source>
        <dbReference type="PROSITE" id="PS50014"/>
    </source>
</evidence>
<feature type="compositionally biased region" description="Basic and acidic residues" evidence="3">
    <location>
        <begin position="339"/>
        <end position="349"/>
    </location>
</feature>
<dbReference type="PANTHER" id="PTHR45926">
    <property type="entry name" value="OSJNBA0053K19.4 PROTEIN"/>
    <property type="match status" value="1"/>
</dbReference>
<feature type="domain" description="Bromo" evidence="4">
    <location>
        <begin position="18"/>
        <end position="90"/>
    </location>
</feature>
<comment type="caution">
    <text evidence="5">The sequence shown here is derived from an EMBL/GenBank/DDBJ whole genome shotgun (WGS) entry which is preliminary data.</text>
</comment>
<reference evidence="5 6" key="1">
    <citation type="submission" date="2024-06" db="EMBL/GenBank/DDBJ databases">
        <authorList>
            <person name="Kraege A."/>
            <person name="Thomma B."/>
        </authorList>
    </citation>
    <scope>NUCLEOTIDE SEQUENCE [LARGE SCALE GENOMIC DNA]</scope>
</reference>
<feature type="region of interest" description="Disordered" evidence="3">
    <location>
        <begin position="589"/>
        <end position="608"/>
    </location>
</feature>
<dbReference type="Pfam" id="PF00439">
    <property type="entry name" value="Bromodomain"/>
    <property type="match status" value="2"/>
</dbReference>
<name>A0ABP1G0A6_9CHLO</name>
<evidence type="ECO:0000256" key="3">
    <source>
        <dbReference type="SAM" id="MobiDB-lite"/>
    </source>
</evidence>
<dbReference type="PROSITE" id="PS50014">
    <property type="entry name" value="BROMODOMAIN_2"/>
    <property type="match status" value="1"/>
</dbReference>
<evidence type="ECO:0000313" key="5">
    <source>
        <dbReference type="EMBL" id="CAL5223822.1"/>
    </source>
</evidence>
<feature type="region of interest" description="Disordered" evidence="3">
    <location>
        <begin position="311"/>
        <end position="401"/>
    </location>
</feature>
<gene>
    <name evidence="5" type="primary">g6395</name>
    <name evidence="5" type="ORF">VP750_LOCUS5481</name>
</gene>
<feature type="compositionally biased region" description="Polar residues" evidence="3">
    <location>
        <begin position="648"/>
        <end position="659"/>
    </location>
</feature>
<feature type="compositionally biased region" description="Low complexity" evidence="3">
    <location>
        <begin position="788"/>
        <end position="802"/>
    </location>
</feature>
<evidence type="ECO:0000256" key="1">
    <source>
        <dbReference type="ARBA" id="ARBA00023117"/>
    </source>
</evidence>
<sequence>MDSGVKKRVQKVLKKVMQHEIAESFFNDPVDPDALGIPEYRDIVQNPMDLGTVSQRLESNFYASASAVADDICLVWHNCRAFNEPGSDVFQSCDELSGFFDQQWKQAKLPAPTGKNLSDSRQDNGWPLQDSSILTPPDAYLAGMQDDKGLPNGTSKKGKQPALRQGQRGLHGSAPDLNGGSPALSPAEINSLRQGHPLLRCLNVLNHVMHQPAAAPFCSQDAGFMAYFHMTGEKPVDLSIIRSRLLPGTTQGWGTIEYKSTAEVLADVRRVWDSYRSSYDPTDPVVGACDIVERAFNYAWMQAGFSLENAEQQPGNALRAPRQSFSDDDQKRGQPVIKQRSDGKPERSTAKKFKTTMQIHGESDSEEQAISTDSEEQKRWRPQPTSGRCAVCKRAKKGRCGTETAPAKCEKRIENMRKPGSERAAGHPLQNSLPSKQSLKRKNSWDLDEMPGMQGSFLPGDSPTLRFSSNPDQFSRLPGGMRVDDPDSRVLAEWQQVLRARQEAAHAVEAANRAVAQVHQAEAALRAAMQYDEALARNKAAAKTGLSGWLPDTRGAPPGYTPISPMMSRPQLLNPEVAAVGSYWVGQGPDMDADKHRPNGVKTGTAMPGAGLNLQQRIAQYHQEQQQRAQAPLGSPRGSGQQPGQHAQRLQQGPITPQQGLHGRSSGSLPPASSPQNPLASLPRDALQPSVTSGYTPTSAPQTGYGGQSHNIHNMSGPVTGVPGQKLPNASTAPPKPATPSWPEGNRMQQQSQQPPVSASALQQAFSNFEGSAPSGNTVRTGSLPSFSPATSSPPIIESPSSMQRAFSASMWDY</sequence>
<dbReference type="Proteomes" id="UP001497392">
    <property type="component" value="Unassembled WGS sequence"/>
</dbReference>
<feature type="compositionally biased region" description="Polar residues" evidence="3">
    <location>
        <begin position="689"/>
        <end position="714"/>
    </location>
</feature>
<dbReference type="EMBL" id="CAXHTA020000009">
    <property type="protein sequence ID" value="CAL5223822.1"/>
    <property type="molecule type" value="Genomic_DNA"/>
</dbReference>
<accession>A0ABP1G0A6</accession>
<feature type="compositionally biased region" description="Polar residues" evidence="3">
    <location>
        <begin position="766"/>
        <end position="786"/>
    </location>
</feature>
<dbReference type="InterPro" id="IPR001487">
    <property type="entry name" value="Bromodomain"/>
</dbReference>
<feature type="compositionally biased region" description="Low complexity" evidence="3">
    <location>
        <begin position="741"/>
        <end position="765"/>
    </location>
</feature>
<feature type="region of interest" description="Disordered" evidence="3">
    <location>
        <begin position="621"/>
        <end position="814"/>
    </location>
</feature>
<dbReference type="PRINTS" id="PR00503">
    <property type="entry name" value="BROMODOMAIN"/>
</dbReference>
<evidence type="ECO:0000256" key="2">
    <source>
        <dbReference type="PROSITE-ProRule" id="PRU00035"/>
    </source>
</evidence>
<organism evidence="5 6">
    <name type="scientific">Coccomyxa viridis</name>
    <dbReference type="NCBI Taxonomy" id="1274662"/>
    <lineage>
        <taxon>Eukaryota</taxon>
        <taxon>Viridiplantae</taxon>
        <taxon>Chlorophyta</taxon>
        <taxon>core chlorophytes</taxon>
        <taxon>Trebouxiophyceae</taxon>
        <taxon>Trebouxiophyceae incertae sedis</taxon>
        <taxon>Coccomyxaceae</taxon>
        <taxon>Coccomyxa</taxon>
    </lineage>
</organism>
<dbReference type="InterPro" id="IPR036427">
    <property type="entry name" value="Bromodomain-like_sf"/>
</dbReference>
<feature type="region of interest" description="Disordered" evidence="3">
    <location>
        <begin position="110"/>
        <end position="188"/>
    </location>
</feature>
<feature type="region of interest" description="Disordered" evidence="3">
    <location>
        <begin position="419"/>
        <end position="439"/>
    </location>
</feature>
<feature type="compositionally biased region" description="Low complexity" evidence="3">
    <location>
        <begin position="621"/>
        <end position="645"/>
    </location>
</feature>
<proteinExistence type="predicted"/>
<dbReference type="SMART" id="SM00297">
    <property type="entry name" value="BROMO"/>
    <property type="match status" value="1"/>
</dbReference>
<evidence type="ECO:0000313" key="6">
    <source>
        <dbReference type="Proteomes" id="UP001497392"/>
    </source>
</evidence>